<dbReference type="EMBL" id="HBIS01005756">
    <property type="protein sequence ID" value="CAE0611368.1"/>
    <property type="molecule type" value="Transcribed_RNA"/>
</dbReference>
<feature type="transmembrane region" description="Helical" evidence="2">
    <location>
        <begin position="681"/>
        <end position="701"/>
    </location>
</feature>
<evidence type="ECO:0000256" key="1">
    <source>
        <dbReference type="SAM" id="MobiDB-lite"/>
    </source>
</evidence>
<protein>
    <submittedName>
        <fullName evidence="3">Uncharacterized protein</fullName>
    </submittedName>
</protein>
<dbReference type="AlphaFoldDB" id="A0A7S3UDG6"/>
<accession>A0A7S3UDG6</accession>
<feature type="compositionally biased region" description="Acidic residues" evidence="1">
    <location>
        <begin position="235"/>
        <end position="244"/>
    </location>
</feature>
<sequence length="969" mass="108504">MNVLHKLDPFRFERPVGVEADRSELRYVSALHQTAMPLPRQDGSVLSEDVKLLLMSKYGLKVTDSEAEDIVSMAGVPGEKWLDLPKLMAMLWIPWFLREARNAAAKGENHLQGESSLNELVERMLQIMCGSSKILSKEKFCMHLKNIGEVALAENGELVDDMLQMIGQGGGSPIEPDAFVQGLISDVQHWKTIAEDSCTTSFFDVFGTDATCFRNANTPHRFKWTGKQRPKPRIDEEDNDDVESGAESRSTPSQAQSTSTLPDCNFVSPRRPACVQTSSQIDFMNDSFRSLGFIALVFIFYLFNVGVYLSALLVVVNDAQPSCDTFSCVFTVTILNWFLIVGIVCITGLVLLGAAMLINNPRATSKRKCIASVLSSSSLTVIPFVLVQNYRSSGTVRPSLSFVSGDFYFGLMLTCLCLGGLVVLVQIFTFVELIWPAVRTRLGMREPNFQRASRCTKHACTAKVAKMVQNLRVFHSSLEMGTSEFALLANVLVKPISDEDGAGVAKGLNEQDEGRCSTNPPYVAHNVHGSTIASGSQPQVCHSVHRVLFEKDDETDNPTETKHLHNSFETNSTFDSEGHIPSPDVHNVSSFSGISESIGGFSWSWKRAFSKQHWQEEGLWFSANILLGQISQIIMLILFTIALSFATVQVANACTSKRKEVSGQPFALNFVPQAWMIKYSFIPALIVAILIGIYEVICYIPSFQSTILKMRCGLIPSLDDKRFHQNRKSADMIYSVVADMMYMMLGSMALLWFIVTACLFLLFWPLTQTLMLYLIAWGLGLTITVVARMVVQWLCRTHFIKGMYRKHVKADNIKNLSLVCWRMGTGSAGLLVRIGLLLLAVAVYMGRIDVDLLQKDLAIFDGYPRWFQVDLIVHEAHRHPFIERLATLYLYRWAYRGKSGFGNTPSACWRLIFVLTLMPWFVKDRVHALQDPIIAEVDMPVSSSKKLTGWLHRRKQSEGLKGTEELENR</sequence>
<gene>
    <name evidence="3" type="ORF">PSAL00342_LOCUS5203</name>
</gene>
<feature type="compositionally biased region" description="Polar residues" evidence="1">
    <location>
        <begin position="247"/>
        <end position="262"/>
    </location>
</feature>
<name>A0A7S3UDG6_9CHLO</name>
<keyword evidence="2" id="KW-1133">Transmembrane helix</keyword>
<proteinExistence type="predicted"/>
<evidence type="ECO:0000313" key="3">
    <source>
        <dbReference type="EMBL" id="CAE0611368.1"/>
    </source>
</evidence>
<organism evidence="3">
    <name type="scientific">Picocystis salinarum</name>
    <dbReference type="NCBI Taxonomy" id="88271"/>
    <lineage>
        <taxon>Eukaryota</taxon>
        <taxon>Viridiplantae</taxon>
        <taxon>Chlorophyta</taxon>
        <taxon>Picocystophyceae</taxon>
        <taxon>Picocystales</taxon>
        <taxon>Picocystaceae</taxon>
        <taxon>Picocystis</taxon>
    </lineage>
</organism>
<feature type="transmembrane region" description="Helical" evidence="2">
    <location>
        <begin position="742"/>
        <end position="764"/>
    </location>
</feature>
<feature type="transmembrane region" description="Helical" evidence="2">
    <location>
        <begin position="334"/>
        <end position="357"/>
    </location>
</feature>
<feature type="transmembrane region" description="Helical" evidence="2">
    <location>
        <begin position="816"/>
        <end position="845"/>
    </location>
</feature>
<keyword evidence="2" id="KW-0472">Membrane</keyword>
<feature type="region of interest" description="Disordered" evidence="1">
    <location>
        <begin position="223"/>
        <end position="264"/>
    </location>
</feature>
<feature type="transmembrane region" description="Helical" evidence="2">
    <location>
        <begin position="770"/>
        <end position="795"/>
    </location>
</feature>
<feature type="region of interest" description="Disordered" evidence="1">
    <location>
        <begin position="554"/>
        <end position="581"/>
    </location>
</feature>
<keyword evidence="2" id="KW-0812">Transmembrane</keyword>
<feature type="transmembrane region" description="Helical" evidence="2">
    <location>
        <begin position="291"/>
        <end position="314"/>
    </location>
</feature>
<evidence type="ECO:0000256" key="2">
    <source>
        <dbReference type="SAM" id="Phobius"/>
    </source>
</evidence>
<feature type="transmembrane region" description="Helical" evidence="2">
    <location>
        <begin position="619"/>
        <end position="643"/>
    </location>
</feature>
<feature type="transmembrane region" description="Helical" evidence="2">
    <location>
        <begin position="407"/>
        <end position="435"/>
    </location>
</feature>
<reference evidence="3" key="1">
    <citation type="submission" date="2021-01" db="EMBL/GenBank/DDBJ databases">
        <authorList>
            <person name="Corre E."/>
            <person name="Pelletier E."/>
            <person name="Niang G."/>
            <person name="Scheremetjew M."/>
            <person name="Finn R."/>
            <person name="Kale V."/>
            <person name="Holt S."/>
            <person name="Cochrane G."/>
            <person name="Meng A."/>
            <person name="Brown T."/>
            <person name="Cohen L."/>
        </authorList>
    </citation>
    <scope>NUCLEOTIDE SEQUENCE</scope>
    <source>
        <strain evidence="3">CCMP1897</strain>
    </source>
</reference>